<feature type="domain" description="ABC transmembrane type-1" evidence="8">
    <location>
        <begin position="80"/>
        <end position="292"/>
    </location>
</feature>
<evidence type="ECO:0000256" key="5">
    <source>
        <dbReference type="ARBA" id="ARBA00022989"/>
    </source>
</evidence>
<dbReference type="PROSITE" id="PS50928">
    <property type="entry name" value="ABC_TM1"/>
    <property type="match status" value="2"/>
</dbReference>
<dbReference type="Pfam" id="PF00528">
    <property type="entry name" value="BPD_transp_1"/>
    <property type="match status" value="2"/>
</dbReference>
<dbReference type="PANTHER" id="PTHR43227">
    <property type="entry name" value="BLL4140 PROTEIN"/>
    <property type="match status" value="1"/>
</dbReference>
<dbReference type="GO" id="GO:0055085">
    <property type="term" value="P:transmembrane transport"/>
    <property type="evidence" value="ECO:0007669"/>
    <property type="project" value="InterPro"/>
</dbReference>
<feature type="transmembrane region" description="Helical" evidence="7">
    <location>
        <begin position="656"/>
        <end position="674"/>
    </location>
</feature>
<feature type="transmembrane region" description="Helical" evidence="7">
    <location>
        <begin position="596"/>
        <end position="617"/>
    </location>
</feature>
<dbReference type="PANTHER" id="PTHR43227:SF7">
    <property type="entry name" value="ARABINOOLIGOSACCHARIDES TRANSPORT SYSTEM PERMEASE PROTEIN ARAP"/>
    <property type="match status" value="1"/>
</dbReference>
<keyword evidence="2 7" id="KW-0813">Transport</keyword>
<evidence type="ECO:0000313" key="10">
    <source>
        <dbReference type="Proteomes" id="UP001431532"/>
    </source>
</evidence>
<evidence type="ECO:0000259" key="8">
    <source>
        <dbReference type="PROSITE" id="PS50928"/>
    </source>
</evidence>
<feature type="transmembrane region" description="Helical" evidence="7">
    <location>
        <begin position="403"/>
        <end position="425"/>
    </location>
</feature>
<feature type="transmembrane region" description="Helical" evidence="7">
    <location>
        <begin position="470"/>
        <end position="494"/>
    </location>
</feature>
<organism evidence="9 10">
    <name type="scientific">Peloplasma aerotolerans</name>
    <dbReference type="NCBI Taxonomy" id="3044389"/>
    <lineage>
        <taxon>Bacteria</taxon>
        <taxon>Bacillati</taxon>
        <taxon>Mycoplasmatota</taxon>
        <taxon>Mollicutes</taxon>
        <taxon>Acholeplasmatales</taxon>
        <taxon>Acholeplasmataceae</taxon>
        <taxon>Peloplasma</taxon>
    </lineage>
</organism>
<dbReference type="CDD" id="cd06261">
    <property type="entry name" value="TM_PBP2"/>
    <property type="match status" value="2"/>
</dbReference>
<accession>A0AAW6U7G5</accession>
<dbReference type="InterPro" id="IPR000515">
    <property type="entry name" value="MetI-like"/>
</dbReference>
<feature type="transmembrane region" description="Helical" evidence="7">
    <location>
        <begin position="117"/>
        <end position="137"/>
    </location>
</feature>
<dbReference type="InterPro" id="IPR035906">
    <property type="entry name" value="MetI-like_sf"/>
</dbReference>
<feature type="domain" description="ABC transmembrane type-1" evidence="8">
    <location>
        <begin position="466"/>
        <end position="674"/>
    </location>
</feature>
<dbReference type="AlphaFoldDB" id="A0AAW6U7G5"/>
<feature type="transmembrane region" description="Helical" evidence="7">
    <location>
        <begin position="501"/>
        <end position="523"/>
    </location>
</feature>
<evidence type="ECO:0000256" key="6">
    <source>
        <dbReference type="ARBA" id="ARBA00023136"/>
    </source>
</evidence>
<feature type="transmembrane region" description="Helical" evidence="7">
    <location>
        <begin position="221"/>
        <end position="241"/>
    </location>
</feature>
<dbReference type="EMBL" id="JASCXW010000006">
    <property type="protein sequence ID" value="MDI6452549.1"/>
    <property type="molecule type" value="Genomic_DNA"/>
</dbReference>
<comment type="caution">
    <text evidence="9">The sequence shown here is derived from an EMBL/GenBank/DDBJ whole genome shotgun (WGS) entry which is preliminary data.</text>
</comment>
<feature type="transmembrane region" description="Helical" evidence="7">
    <location>
        <begin position="274"/>
        <end position="295"/>
    </location>
</feature>
<protein>
    <submittedName>
        <fullName evidence="9">ABC transporter permease subunit</fullName>
    </submittedName>
</protein>
<dbReference type="InterPro" id="IPR050809">
    <property type="entry name" value="UgpAE/MalFG_permease"/>
</dbReference>
<keyword evidence="10" id="KW-1185">Reference proteome</keyword>
<feature type="transmembrane region" description="Helical" evidence="7">
    <location>
        <begin position="166"/>
        <end position="189"/>
    </location>
</feature>
<dbReference type="GO" id="GO:0005886">
    <property type="term" value="C:plasma membrane"/>
    <property type="evidence" value="ECO:0007669"/>
    <property type="project" value="UniProtKB-SubCell"/>
</dbReference>
<proteinExistence type="inferred from homology"/>
<evidence type="ECO:0000256" key="1">
    <source>
        <dbReference type="ARBA" id="ARBA00004651"/>
    </source>
</evidence>
<dbReference type="SUPFAM" id="SSF161098">
    <property type="entry name" value="MetI-like"/>
    <property type="match status" value="2"/>
</dbReference>
<comment type="subcellular location">
    <subcellularLocation>
        <location evidence="1 7">Cell membrane</location>
        <topology evidence="1 7">Multi-pass membrane protein</topology>
    </subcellularLocation>
</comment>
<keyword evidence="5 7" id="KW-1133">Transmembrane helix</keyword>
<dbReference type="Proteomes" id="UP001431532">
    <property type="component" value="Unassembled WGS sequence"/>
</dbReference>
<feature type="transmembrane region" description="Helical" evidence="7">
    <location>
        <begin position="543"/>
        <end position="566"/>
    </location>
</feature>
<evidence type="ECO:0000256" key="3">
    <source>
        <dbReference type="ARBA" id="ARBA00022475"/>
    </source>
</evidence>
<evidence type="ECO:0000256" key="2">
    <source>
        <dbReference type="ARBA" id="ARBA00022448"/>
    </source>
</evidence>
<evidence type="ECO:0000256" key="4">
    <source>
        <dbReference type="ARBA" id="ARBA00022692"/>
    </source>
</evidence>
<evidence type="ECO:0000313" key="9">
    <source>
        <dbReference type="EMBL" id="MDI6452549.1"/>
    </source>
</evidence>
<gene>
    <name evidence="9" type="ORF">QJ521_03130</name>
</gene>
<reference evidence="9" key="1">
    <citation type="submission" date="2023-05" db="EMBL/GenBank/DDBJ databases">
        <title>Mariniplasma microaerophilum sp. nov., a novel anaerobic mollicute isolated from terrestrial mud volcano, Taman Peninsula, Russia.</title>
        <authorList>
            <person name="Khomyakova M.A."/>
            <person name="Merkel A.Y."/>
            <person name="Slobodkin A.I."/>
        </authorList>
    </citation>
    <scope>NUCLEOTIDE SEQUENCE</scope>
    <source>
        <strain evidence="9">M4Ah</strain>
    </source>
</reference>
<dbReference type="RefSeq" id="WP_282838965.1">
    <property type="nucleotide sequence ID" value="NZ_JASCXW010000006.1"/>
</dbReference>
<sequence length="688" mass="79497">MVEITNVNKTIKKRYLFKKEMLSWIIAIPSLLLFAFFIWGPLLQNIVYSFAKTNNFDIVSFHGFENYVRVFADPRFAQALENTLLYVVFSLIIGFLIPILLALLISEVIRTKSFFKVGFYIPNIVPAIAVILTWKIMMDANDYGFFNIVLSRLGLPTSRWISNDHLSIPLIIMTLTWKSAGATMLIYLATVQSIDNSLYEACRIKGLSVWKRLRYITIPALLPNIKLLLIIQIISIFQIFYEPMIFMGQTNDSANTLGLLIYKLIYTTQDTGQAAALGVITMLILLVFTYVYLYFDKRTNQQRILSKPYMSYEMLLAKIEQKEKKTIHQYLKQIQNVWVKIKQAIYKVLVWTKVIWLLKTISKGFQSILKRTKTFGLKIFIPKKDGILAYSDYKKSSRRIGYYIMYAILCIGMFMVLMPFIWLFFTSFKNSNEILQSPQNYTFFPSSFDFGKYLVVIQRTQIMRNVYNSLFISFGAAISAVLFNGLLAYVISVLKPKGHKFIFYLILGSMLIPPAVALVPLYTNISSIYRFFANLTGMTLRQVQSTFITLIPFWFIAGASPFNFLLFKTHFDGLPKDLFEVAELEGASKLQTFFKIIVPLSVPVMMVVAIFSVTAAWNDFLLPYIMINNQDYWTVMIKLFRVHVEMFAYNITLDQFLSLLLFTMIPPVILFFIFQKRITSNVATTGIK</sequence>
<keyword evidence="3" id="KW-1003">Cell membrane</keyword>
<dbReference type="Gene3D" id="1.10.3720.10">
    <property type="entry name" value="MetI-like"/>
    <property type="match status" value="2"/>
</dbReference>
<evidence type="ECO:0000256" key="7">
    <source>
        <dbReference type="RuleBase" id="RU363032"/>
    </source>
</evidence>
<keyword evidence="4 7" id="KW-0812">Transmembrane</keyword>
<feature type="transmembrane region" description="Helical" evidence="7">
    <location>
        <begin position="21"/>
        <end position="40"/>
    </location>
</feature>
<name>A0AAW6U7G5_9MOLU</name>
<feature type="transmembrane region" description="Helical" evidence="7">
    <location>
        <begin position="84"/>
        <end position="105"/>
    </location>
</feature>
<comment type="similarity">
    <text evidence="7">Belongs to the binding-protein-dependent transport system permease family.</text>
</comment>
<keyword evidence="6 7" id="KW-0472">Membrane</keyword>